<reference evidence="5 6" key="1">
    <citation type="submission" date="2020-02" db="EMBL/GenBank/DDBJ databases">
        <title>Genomic and physiological characterization of two novel Nitrospinaceae genera.</title>
        <authorList>
            <person name="Mueller A.J."/>
            <person name="Jung M.-Y."/>
            <person name="Strachan C.R."/>
            <person name="Herbold C.W."/>
            <person name="Kirkegaard R.H."/>
            <person name="Daims H."/>
        </authorList>
    </citation>
    <scope>NUCLEOTIDE SEQUENCE [LARGE SCALE GENOMIC DNA]</scope>
    <source>
        <strain evidence="5">EB</strain>
    </source>
</reference>
<evidence type="ECO:0000313" key="5">
    <source>
        <dbReference type="EMBL" id="QPJ61083.1"/>
    </source>
</evidence>
<sequence>MKRHLWLVVLLFWLAGVAPAIAEKPAEPSKSAETSKPEETPEPSDPPKPQFGPSPIHKIQFQLLQISKRKLVIQKELEDLGKRDPSKLVLGRINELQAEMGNLIETYEALATQIPKEDISKDEMARKGWMEELQDITRPILNSLKDFSARPRKIDNLKAQILSLQNKIQAYEKARKHIVALEELKLNGFTLDEDDKKKSITQQDVLQKFQEELAKLKDQYDPEILKLELEEAQRTLQNLQSSNQNLFSLIGQAITEFMSVRGRNFLVALTFLFGLGWLLTLVYKTIESKTQLLNRINRSARKFIKAIYFLVIFLISFSASLFTLYLFDDWLLLSLLFLVLVAFAWTSRQFIPKFVQELKLILNLGTVREGERLFYEGIPWLVKEIGFHVTLHNPRLDGGIIRVPVGKMIGLSSRQFVKEEEWFPTKQGDWIFFQDETFGQIASQTPEQVILINKLARQVYLTPEFLTMKPRNISGGYAIVIKFGLDYSLQKNICEDIPNLFLENLEEEFKDHFESKPPVFSFIKVKFDTAGPSSLDLVVLVGVNANQGESYFSLRRDVNKVLVEVCNREGYIIPFNQMTVTMAPDDSTESFSDK</sequence>
<evidence type="ECO:0000256" key="4">
    <source>
        <dbReference type="SAM" id="SignalP"/>
    </source>
</evidence>
<dbReference type="Proteomes" id="UP000594688">
    <property type="component" value="Chromosome"/>
</dbReference>
<feature type="signal peptide" evidence="4">
    <location>
        <begin position="1"/>
        <end position="22"/>
    </location>
</feature>
<dbReference type="GO" id="GO:0016020">
    <property type="term" value="C:membrane"/>
    <property type="evidence" value="ECO:0007669"/>
    <property type="project" value="InterPro"/>
</dbReference>
<dbReference type="KEGG" id="nli:G3M70_03940"/>
<feature type="region of interest" description="Disordered" evidence="2">
    <location>
        <begin position="24"/>
        <end position="54"/>
    </location>
</feature>
<evidence type="ECO:0000256" key="2">
    <source>
        <dbReference type="SAM" id="MobiDB-lite"/>
    </source>
</evidence>
<evidence type="ECO:0000313" key="6">
    <source>
        <dbReference type="Proteomes" id="UP000594688"/>
    </source>
</evidence>
<accession>A0A7T0FZQ0</accession>
<dbReference type="SUPFAM" id="SSF82689">
    <property type="entry name" value="Mechanosensitive channel protein MscS (YggB), C-terminal domain"/>
    <property type="match status" value="1"/>
</dbReference>
<feature type="coiled-coil region" evidence="1">
    <location>
        <begin position="154"/>
        <end position="249"/>
    </location>
</feature>
<dbReference type="EMBL" id="CP048685">
    <property type="protein sequence ID" value="QPJ61083.1"/>
    <property type="molecule type" value="Genomic_DNA"/>
</dbReference>
<keyword evidence="4" id="KW-0732">Signal</keyword>
<keyword evidence="3" id="KW-1133">Transmembrane helix</keyword>
<feature type="transmembrane region" description="Helical" evidence="3">
    <location>
        <begin position="307"/>
        <end position="327"/>
    </location>
</feature>
<protein>
    <recommendedName>
        <fullName evidence="7">Mechanosensitive ion channel</fullName>
    </recommendedName>
</protein>
<keyword evidence="3" id="KW-0472">Membrane</keyword>
<feature type="compositionally biased region" description="Pro residues" evidence="2">
    <location>
        <begin position="43"/>
        <end position="52"/>
    </location>
</feature>
<evidence type="ECO:0000256" key="1">
    <source>
        <dbReference type="SAM" id="Coils"/>
    </source>
</evidence>
<gene>
    <name evidence="5" type="ORF">G3M70_03940</name>
</gene>
<evidence type="ECO:0008006" key="7">
    <source>
        <dbReference type="Google" id="ProtNLM"/>
    </source>
</evidence>
<name>A0A7T0FZQ0_9BACT</name>
<keyword evidence="3" id="KW-0812">Transmembrane</keyword>
<evidence type="ECO:0000256" key="3">
    <source>
        <dbReference type="SAM" id="Phobius"/>
    </source>
</evidence>
<dbReference type="InterPro" id="IPR011066">
    <property type="entry name" value="MscS_channel_C_sf"/>
</dbReference>
<dbReference type="AlphaFoldDB" id="A0A7T0FZQ0"/>
<proteinExistence type="predicted"/>
<feature type="transmembrane region" description="Helical" evidence="3">
    <location>
        <begin position="333"/>
        <end position="351"/>
    </location>
</feature>
<feature type="chain" id="PRO_5032708892" description="Mechanosensitive ion channel" evidence="4">
    <location>
        <begin position="23"/>
        <end position="594"/>
    </location>
</feature>
<organism evidence="5 6">
    <name type="scientific">Candidatus Nitronauta litoralis</name>
    <dbReference type="NCBI Taxonomy" id="2705533"/>
    <lineage>
        <taxon>Bacteria</taxon>
        <taxon>Pseudomonadati</taxon>
        <taxon>Nitrospinota/Tectimicrobiota group</taxon>
        <taxon>Nitrospinota</taxon>
        <taxon>Nitrospinia</taxon>
        <taxon>Nitrospinales</taxon>
        <taxon>Nitrospinaceae</taxon>
        <taxon>Candidatus Nitronauta</taxon>
    </lineage>
</organism>
<keyword evidence="1" id="KW-0175">Coiled coil</keyword>
<feature type="transmembrane region" description="Helical" evidence="3">
    <location>
        <begin position="265"/>
        <end position="286"/>
    </location>
</feature>